<sequence length="184" mass="21349">MDEKTIQRIKKLQALAERGVGGEKTTAQKKLAKLLKDNGINSLDELQKEEYEYTIFSYNGKHEIKLLRQCMYKVMGAKSDRTAYKPYGRRQKIGIYCTKAQKIEIELEFEFYRNVFYEELSTFMDAFIQAQKIFPEDAPVGDYDEFNERDMKIAFMATGIERRSRAAMIEESEAGNEKTKTTGS</sequence>
<dbReference type="EMBL" id="CZAJ01000001">
    <property type="protein sequence ID" value="CUO60942.1"/>
    <property type="molecule type" value="Genomic_DNA"/>
</dbReference>
<gene>
    <name evidence="1" type="ORF">ERS852497_00237</name>
</gene>
<organism evidence="1 2">
    <name type="scientific">Agathobacter rectalis</name>
    <dbReference type="NCBI Taxonomy" id="39491"/>
    <lineage>
        <taxon>Bacteria</taxon>
        <taxon>Bacillati</taxon>
        <taxon>Bacillota</taxon>
        <taxon>Clostridia</taxon>
        <taxon>Lachnospirales</taxon>
        <taxon>Lachnospiraceae</taxon>
        <taxon>Agathobacter</taxon>
    </lineage>
</organism>
<reference evidence="1 2" key="1">
    <citation type="submission" date="2015-09" db="EMBL/GenBank/DDBJ databases">
        <authorList>
            <consortium name="Pathogen Informatics"/>
        </authorList>
    </citation>
    <scope>NUCLEOTIDE SEQUENCE [LARGE SCALE GENOMIC DNA]</scope>
    <source>
        <strain evidence="1 2">2789STDY5834884</strain>
    </source>
</reference>
<evidence type="ECO:0008006" key="3">
    <source>
        <dbReference type="Google" id="ProtNLM"/>
    </source>
</evidence>
<evidence type="ECO:0000313" key="1">
    <source>
        <dbReference type="EMBL" id="CUO60942.1"/>
    </source>
</evidence>
<dbReference type="RefSeq" id="WP_002591242.1">
    <property type="nucleotide sequence ID" value="NZ_CZAJ01000001.1"/>
</dbReference>
<dbReference type="Proteomes" id="UP000095602">
    <property type="component" value="Unassembled WGS sequence"/>
</dbReference>
<proteinExistence type="predicted"/>
<name>A0A174GED3_9FIRM</name>
<protein>
    <recommendedName>
        <fullName evidence="3">DUF2786 domain-containing protein</fullName>
    </recommendedName>
</protein>
<evidence type="ECO:0000313" key="2">
    <source>
        <dbReference type="Proteomes" id="UP000095602"/>
    </source>
</evidence>
<dbReference type="AlphaFoldDB" id="A0A174GED3"/>
<accession>A0A174GED3</accession>